<dbReference type="InterPro" id="IPR035906">
    <property type="entry name" value="MetI-like_sf"/>
</dbReference>
<dbReference type="SUPFAM" id="SSF161098">
    <property type="entry name" value="MetI-like"/>
    <property type="match status" value="1"/>
</dbReference>
<keyword evidence="4" id="KW-1003">Cell membrane</keyword>
<dbReference type="GO" id="GO:0043190">
    <property type="term" value="C:ATP-binding cassette (ABC) transporter complex"/>
    <property type="evidence" value="ECO:0007669"/>
    <property type="project" value="InterPro"/>
</dbReference>
<comment type="similarity">
    <text evidence="2">Belongs to the binding-protein-dependent transport system permease family. HisMQ subfamily.</text>
</comment>
<accession>A0A1I1Z2J9</accession>
<dbReference type="PROSITE" id="PS50928">
    <property type="entry name" value="ABC_TM1"/>
    <property type="match status" value="1"/>
</dbReference>
<keyword evidence="6" id="KW-0029">Amino-acid transport</keyword>
<feature type="transmembrane region" description="Helical" evidence="9">
    <location>
        <begin position="91"/>
        <end position="110"/>
    </location>
</feature>
<evidence type="ECO:0000256" key="4">
    <source>
        <dbReference type="ARBA" id="ARBA00022475"/>
    </source>
</evidence>
<evidence type="ECO:0000256" key="8">
    <source>
        <dbReference type="ARBA" id="ARBA00023136"/>
    </source>
</evidence>
<dbReference type="PANTHER" id="PTHR30614:SF20">
    <property type="entry name" value="GLUTAMINE TRANSPORT SYSTEM PERMEASE PROTEIN GLNP"/>
    <property type="match status" value="1"/>
</dbReference>
<evidence type="ECO:0000256" key="6">
    <source>
        <dbReference type="ARBA" id="ARBA00022970"/>
    </source>
</evidence>
<comment type="subcellular location">
    <subcellularLocation>
        <location evidence="1 9">Cell membrane</location>
        <topology evidence="1 9">Multi-pass membrane protein</topology>
    </subcellularLocation>
</comment>
<dbReference type="Pfam" id="PF00528">
    <property type="entry name" value="BPD_transp_1"/>
    <property type="match status" value="1"/>
</dbReference>
<feature type="transmembrane region" description="Helical" evidence="9">
    <location>
        <begin position="156"/>
        <end position="176"/>
    </location>
</feature>
<gene>
    <name evidence="11" type="ORF">SAMN05192532_1019</name>
</gene>
<evidence type="ECO:0000259" key="10">
    <source>
        <dbReference type="PROSITE" id="PS50928"/>
    </source>
</evidence>
<dbReference type="AlphaFoldDB" id="A0A1I1Z2J9"/>
<dbReference type="OrthoDB" id="9805999at2"/>
<feature type="transmembrane region" description="Helical" evidence="9">
    <location>
        <begin position="52"/>
        <end position="79"/>
    </location>
</feature>
<dbReference type="InterPro" id="IPR000515">
    <property type="entry name" value="MetI-like"/>
</dbReference>
<evidence type="ECO:0000313" key="11">
    <source>
        <dbReference type="EMBL" id="SFE26035.1"/>
    </source>
</evidence>
<dbReference type="Gene3D" id="1.10.3720.10">
    <property type="entry name" value="MetI-like"/>
    <property type="match status" value="1"/>
</dbReference>
<organism evidence="11 12">
    <name type="scientific">Alteribacillus iranensis</name>
    <dbReference type="NCBI Taxonomy" id="930128"/>
    <lineage>
        <taxon>Bacteria</taxon>
        <taxon>Bacillati</taxon>
        <taxon>Bacillota</taxon>
        <taxon>Bacilli</taxon>
        <taxon>Bacillales</taxon>
        <taxon>Bacillaceae</taxon>
        <taxon>Alteribacillus</taxon>
    </lineage>
</organism>
<dbReference type="GO" id="GO:0006865">
    <property type="term" value="P:amino acid transport"/>
    <property type="evidence" value="ECO:0007669"/>
    <property type="project" value="UniProtKB-KW"/>
</dbReference>
<feature type="domain" description="ABC transmembrane type-1" evidence="10">
    <location>
        <begin position="21"/>
        <end position="210"/>
    </location>
</feature>
<dbReference type="CDD" id="cd06261">
    <property type="entry name" value="TM_PBP2"/>
    <property type="match status" value="1"/>
</dbReference>
<name>A0A1I1Z2J9_9BACI</name>
<keyword evidence="5 9" id="KW-0812">Transmembrane</keyword>
<dbReference type="Proteomes" id="UP000199516">
    <property type="component" value="Unassembled WGS sequence"/>
</dbReference>
<evidence type="ECO:0000256" key="3">
    <source>
        <dbReference type="ARBA" id="ARBA00022448"/>
    </source>
</evidence>
<dbReference type="FunFam" id="1.10.3720.10:FF:000033">
    <property type="entry name" value="Polar amino acid ABC transporter permease"/>
    <property type="match status" value="1"/>
</dbReference>
<dbReference type="NCBIfam" id="TIGR01726">
    <property type="entry name" value="HEQRo_perm_3TM"/>
    <property type="match status" value="1"/>
</dbReference>
<keyword evidence="7 9" id="KW-1133">Transmembrane helix</keyword>
<feature type="transmembrane region" description="Helical" evidence="9">
    <location>
        <begin position="188"/>
        <end position="210"/>
    </location>
</feature>
<dbReference type="STRING" id="930128.SAMN05192532_1019"/>
<evidence type="ECO:0000256" key="5">
    <source>
        <dbReference type="ARBA" id="ARBA00022692"/>
    </source>
</evidence>
<keyword evidence="3 9" id="KW-0813">Transport</keyword>
<feature type="transmembrane region" description="Helical" evidence="9">
    <location>
        <begin position="20"/>
        <end position="45"/>
    </location>
</feature>
<proteinExistence type="inferred from homology"/>
<evidence type="ECO:0000256" key="7">
    <source>
        <dbReference type="ARBA" id="ARBA00022989"/>
    </source>
</evidence>
<protein>
    <submittedName>
        <fullName evidence="11">Amino acid ABC transporter membrane protein, PAAT family</fullName>
    </submittedName>
</protein>
<dbReference type="InterPro" id="IPR010065">
    <property type="entry name" value="AA_ABC_transptr_permease_3TM"/>
</dbReference>
<evidence type="ECO:0000313" key="12">
    <source>
        <dbReference type="Proteomes" id="UP000199516"/>
    </source>
</evidence>
<dbReference type="GO" id="GO:0022857">
    <property type="term" value="F:transmembrane transporter activity"/>
    <property type="evidence" value="ECO:0007669"/>
    <property type="project" value="InterPro"/>
</dbReference>
<reference evidence="11 12" key="1">
    <citation type="submission" date="2016-10" db="EMBL/GenBank/DDBJ databases">
        <authorList>
            <person name="de Groot N.N."/>
        </authorList>
    </citation>
    <scope>NUCLEOTIDE SEQUENCE [LARGE SCALE GENOMIC DNA]</scope>
    <source>
        <strain evidence="11 12">DSM 23995</strain>
    </source>
</reference>
<sequence length="220" mass="24849">MYVFTTTNNYIQILPDLWIGFLYTLLITIVGVLIGFVLGALFGLMRISKNKVIYGIATVYIEIVRGTPLLVQIFFIYYGLSDLTGINLDKLTASILAIAANAGAYIAEIVRGAIQSVEKGQMEAGRSLGLSSRQTMRYIIWPQALRRMIPPLGNQFIISLKDTSLFSAIAVTDIMYQGRQYASSTFAYFESYLMVGVFYLIITIPSMLILRQYERRFERE</sequence>
<evidence type="ECO:0000256" key="1">
    <source>
        <dbReference type="ARBA" id="ARBA00004651"/>
    </source>
</evidence>
<dbReference type="PANTHER" id="PTHR30614">
    <property type="entry name" value="MEMBRANE COMPONENT OF AMINO ACID ABC TRANSPORTER"/>
    <property type="match status" value="1"/>
</dbReference>
<evidence type="ECO:0000256" key="9">
    <source>
        <dbReference type="RuleBase" id="RU363032"/>
    </source>
</evidence>
<evidence type="ECO:0000256" key="2">
    <source>
        <dbReference type="ARBA" id="ARBA00010072"/>
    </source>
</evidence>
<keyword evidence="12" id="KW-1185">Reference proteome</keyword>
<dbReference type="RefSeq" id="WP_091655910.1">
    <property type="nucleotide sequence ID" value="NZ_FONT01000001.1"/>
</dbReference>
<keyword evidence="8 9" id="KW-0472">Membrane</keyword>
<dbReference type="EMBL" id="FONT01000001">
    <property type="protein sequence ID" value="SFE26035.1"/>
    <property type="molecule type" value="Genomic_DNA"/>
</dbReference>
<dbReference type="InterPro" id="IPR043429">
    <property type="entry name" value="ArtM/GltK/GlnP/TcyL/YhdX-like"/>
</dbReference>